<sequence length="749" mass="83934">MSETPSRTSMDYQFLSNGPIPLFDTQLRFLNDSFLSLFLERWEFVEISRAHGFLTLVESLVKLYKKIKSIDSFLDDRSNLTTTRHAWAEVRENVEREAHARQAFLATLNADVIQPLTNLKETQERTRKRIKEDLKDSGLTYQEYAEVTLPKLRQRYNRKFQEVEVCFNSLCDIFAGLIQIKENKRAAAAPTSPPPTSTTHPDYSGLRDSHPSRPTVTSPQPLRALDRRPSGSAPGGRNRSPSSGTAFSDFAKEGKKQLNQLIGLLDKGGSVRDGAGGRENLALRTVRAKRELDEADKEYRKGVHWLETLRLRRVKTLESGYNSLVAFVEEVGDTMKKILEKFTDNMTATYATQTQLYSHAHDAANKIQPEKDKSRYTAFIPKSLESAIPERTLYHNCMVGECNDLIFGFGLLDYATTKNLPEGEVPKIVKICVAEIDKRGLEAEGIYRVSGRHAIVQTMQHDVEKDEEHFRFSHKDDIFAVASLLKLYLRELPEPVFRFSLQDRIQHSEDLADHRSNNFILLRSKMRRLPPVHQATLKALVEHLARVASHSEKSKMDPKNLAIVFGGVIFGEDEVPKSGDLLINMQNFKDSLMEDLITNAHILFGDGPGDEDPASPNSGTTTNPVPPSNSPPLPPMPSEEPAPQYYGSKTTRVVPPSPIMVSPISLSATDDFSPALPTRPMSSIHPSARSPTKERMDTSSAGAPPLPPRPGSRSRRQYSPNSSVFETDASASQESFVRVHGDVEEERLA</sequence>
<dbReference type="SUPFAM" id="SSF103657">
    <property type="entry name" value="BAR/IMD domain-like"/>
    <property type="match status" value="1"/>
</dbReference>
<feature type="region of interest" description="Disordered" evidence="2">
    <location>
        <begin position="671"/>
        <end position="749"/>
    </location>
</feature>
<feature type="compositionally biased region" description="Basic and acidic residues" evidence="2">
    <location>
        <begin position="737"/>
        <end position="749"/>
    </location>
</feature>
<dbReference type="EMBL" id="JBAHYK010001494">
    <property type="protein sequence ID" value="KAL0567794.1"/>
    <property type="molecule type" value="Genomic_DNA"/>
</dbReference>
<proteinExistence type="predicted"/>
<dbReference type="InterPro" id="IPR027267">
    <property type="entry name" value="AH/BAR_dom_sf"/>
</dbReference>
<protein>
    <recommendedName>
        <fullName evidence="3">Rho-GAP domain-containing protein</fullName>
    </recommendedName>
</protein>
<dbReference type="InterPro" id="IPR008936">
    <property type="entry name" value="Rho_GTPase_activation_prot"/>
</dbReference>
<dbReference type="SUPFAM" id="SSF48350">
    <property type="entry name" value="GTPase activation domain, GAP"/>
    <property type="match status" value="1"/>
</dbReference>
<evidence type="ECO:0000256" key="2">
    <source>
        <dbReference type="SAM" id="MobiDB-lite"/>
    </source>
</evidence>
<dbReference type="CDD" id="cd00159">
    <property type="entry name" value="RhoGAP"/>
    <property type="match status" value="1"/>
</dbReference>
<dbReference type="Pfam" id="PF00620">
    <property type="entry name" value="RhoGAP"/>
    <property type="match status" value="1"/>
</dbReference>
<dbReference type="PROSITE" id="PS50238">
    <property type="entry name" value="RHOGAP"/>
    <property type="match status" value="1"/>
</dbReference>
<dbReference type="Proteomes" id="UP001465976">
    <property type="component" value="Unassembled WGS sequence"/>
</dbReference>
<gene>
    <name evidence="4" type="ORF">V5O48_014204</name>
</gene>
<feature type="region of interest" description="Disordered" evidence="2">
    <location>
        <begin position="185"/>
        <end position="248"/>
    </location>
</feature>
<keyword evidence="1" id="KW-0343">GTPase activation</keyword>
<evidence type="ECO:0000313" key="5">
    <source>
        <dbReference type="Proteomes" id="UP001465976"/>
    </source>
</evidence>
<comment type="caution">
    <text evidence="4">The sequence shown here is derived from an EMBL/GenBank/DDBJ whole genome shotgun (WGS) entry which is preliminary data.</text>
</comment>
<accession>A0ABR3EYB7</accession>
<evidence type="ECO:0000259" key="3">
    <source>
        <dbReference type="PROSITE" id="PS50238"/>
    </source>
</evidence>
<name>A0ABR3EYB7_9AGAR</name>
<feature type="region of interest" description="Disordered" evidence="2">
    <location>
        <begin position="603"/>
        <end position="651"/>
    </location>
</feature>
<keyword evidence="5" id="KW-1185">Reference proteome</keyword>
<dbReference type="SMART" id="SM00324">
    <property type="entry name" value="RhoGAP"/>
    <property type="match status" value="1"/>
</dbReference>
<dbReference type="InterPro" id="IPR000198">
    <property type="entry name" value="RhoGAP_dom"/>
</dbReference>
<dbReference type="PANTHER" id="PTHR23176:SF134">
    <property type="entry name" value="RHO-TYPE GTPASE-ACTIVATING PROTEIN"/>
    <property type="match status" value="1"/>
</dbReference>
<dbReference type="Gene3D" id="1.20.1270.60">
    <property type="entry name" value="Arfaptin homology (AH) domain/BAR domain"/>
    <property type="match status" value="1"/>
</dbReference>
<feature type="compositionally biased region" description="Pro residues" evidence="2">
    <location>
        <begin position="624"/>
        <end position="640"/>
    </location>
</feature>
<evidence type="ECO:0000256" key="1">
    <source>
        <dbReference type="ARBA" id="ARBA00022468"/>
    </source>
</evidence>
<reference evidence="4 5" key="1">
    <citation type="submission" date="2024-02" db="EMBL/GenBank/DDBJ databases">
        <title>A draft genome for the cacao thread blight pathogen Marasmius crinis-equi.</title>
        <authorList>
            <person name="Cohen S.P."/>
            <person name="Baruah I.K."/>
            <person name="Amoako-Attah I."/>
            <person name="Bukari Y."/>
            <person name="Meinhardt L.W."/>
            <person name="Bailey B.A."/>
        </authorList>
    </citation>
    <scope>NUCLEOTIDE SEQUENCE [LARGE SCALE GENOMIC DNA]</scope>
    <source>
        <strain evidence="4 5">GH-76</strain>
    </source>
</reference>
<dbReference type="PANTHER" id="PTHR23176">
    <property type="entry name" value="RHO/RAC/CDC GTPASE-ACTIVATING PROTEIN"/>
    <property type="match status" value="1"/>
</dbReference>
<evidence type="ECO:0000313" key="4">
    <source>
        <dbReference type="EMBL" id="KAL0567794.1"/>
    </source>
</evidence>
<organism evidence="4 5">
    <name type="scientific">Marasmius crinis-equi</name>
    <dbReference type="NCBI Taxonomy" id="585013"/>
    <lineage>
        <taxon>Eukaryota</taxon>
        <taxon>Fungi</taxon>
        <taxon>Dikarya</taxon>
        <taxon>Basidiomycota</taxon>
        <taxon>Agaricomycotina</taxon>
        <taxon>Agaricomycetes</taxon>
        <taxon>Agaricomycetidae</taxon>
        <taxon>Agaricales</taxon>
        <taxon>Marasmiineae</taxon>
        <taxon>Marasmiaceae</taxon>
        <taxon>Marasmius</taxon>
    </lineage>
</organism>
<dbReference type="Gene3D" id="1.10.555.10">
    <property type="entry name" value="Rho GTPase activation protein"/>
    <property type="match status" value="1"/>
</dbReference>
<dbReference type="InterPro" id="IPR050729">
    <property type="entry name" value="Rho-GAP"/>
</dbReference>
<feature type="compositionally biased region" description="Polar residues" evidence="2">
    <location>
        <begin position="717"/>
        <end position="735"/>
    </location>
</feature>
<feature type="domain" description="Rho-GAP" evidence="3">
    <location>
        <begin position="410"/>
        <end position="604"/>
    </location>
</feature>